<organism evidence="1 2">
    <name type="scientific">Cannabis sativa</name>
    <name type="common">Hemp</name>
    <name type="synonym">Marijuana</name>
    <dbReference type="NCBI Taxonomy" id="3483"/>
    <lineage>
        <taxon>Eukaryota</taxon>
        <taxon>Viridiplantae</taxon>
        <taxon>Streptophyta</taxon>
        <taxon>Embryophyta</taxon>
        <taxon>Tracheophyta</taxon>
        <taxon>Spermatophyta</taxon>
        <taxon>Magnoliopsida</taxon>
        <taxon>eudicotyledons</taxon>
        <taxon>Gunneridae</taxon>
        <taxon>Pentapetalae</taxon>
        <taxon>rosids</taxon>
        <taxon>fabids</taxon>
        <taxon>Rosales</taxon>
        <taxon>Cannabaceae</taxon>
        <taxon>Cannabis</taxon>
    </lineage>
</organism>
<sequence length="195" mass="22133">MTVTYYSVLEFPFKNVSDVVPPLQFLFDEDHASQTYNPEFLDWDLTKSGPPLRNTSHLLSDRDHIATIFKGLLSAYDTFFIFTNTQIEGYTVGEIEALLLASESRVEKIDQEPELNANLAVSDADQQPKANVAYQNLFKASFPPRNPLQFGTYAPNFPNPRGSSPSRGAQYYYPNGFVLRGYHYQMPQYNSSQPP</sequence>
<name>A0A803PBW5_CANSA</name>
<evidence type="ECO:0000313" key="2">
    <source>
        <dbReference type="Proteomes" id="UP000596661"/>
    </source>
</evidence>
<dbReference type="EnsemblPlants" id="evm.model.04.1142">
    <property type="protein sequence ID" value="cds.evm.model.04.1142"/>
    <property type="gene ID" value="evm.TU.04.1142"/>
</dbReference>
<reference evidence="1" key="2">
    <citation type="submission" date="2021-03" db="UniProtKB">
        <authorList>
            <consortium name="EnsemblPlants"/>
        </authorList>
    </citation>
    <scope>IDENTIFICATION</scope>
</reference>
<dbReference type="Gramene" id="evm.model.04.1142">
    <property type="protein sequence ID" value="cds.evm.model.04.1142"/>
    <property type="gene ID" value="evm.TU.04.1142"/>
</dbReference>
<evidence type="ECO:0000313" key="1">
    <source>
        <dbReference type="EnsemblPlants" id="cds.evm.model.04.1142"/>
    </source>
</evidence>
<accession>A0A803PBW5</accession>
<dbReference type="AlphaFoldDB" id="A0A803PBW5"/>
<keyword evidence="2" id="KW-1185">Reference proteome</keyword>
<dbReference type="EMBL" id="UZAU01000372">
    <property type="status" value="NOT_ANNOTATED_CDS"/>
    <property type="molecule type" value="Genomic_DNA"/>
</dbReference>
<dbReference type="Proteomes" id="UP000596661">
    <property type="component" value="Chromosome 4"/>
</dbReference>
<proteinExistence type="predicted"/>
<reference evidence="1" key="1">
    <citation type="submission" date="2018-11" db="EMBL/GenBank/DDBJ databases">
        <authorList>
            <person name="Grassa J C."/>
        </authorList>
    </citation>
    <scope>NUCLEOTIDE SEQUENCE [LARGE SCALE GENOMIC DNA]</scope>
</reference>
<protein>
    <submittedName>
        <fullName evidence="1">Uncharacterized protein</fullName>
    </submittedName>
</protein>